<gene>
    <name evidence="1" type="ORF">CLOSTMETH_02721</name>
</gene>
<dbReference type="EMBL" id="ACEC01000093">
    <property type="protein sequence ID" value="EEG29708.1"/>
    <property type="molecule type" value="Genomic_DNA"/>
</dbReference>
<proteinExistence type="predicted"/>
<reference evidence="1 2" key="2">
    <citation type="submission" date="2009-02" db="EMBL/GenBank/DDBJ databases">
        <title>Draft genome sequence of Clostridium methylpentosum (DSM 5476).</title>
        <authorList>
            <person name="Sudarsanam P."/>
            <person name="Ley R."/>
            <person name="Guruge J."/>
            <person name="Turnbaugh P.J."/>
            <person name="Mahowald M."/>
            <person name="Liep D."/>
            <person name="Gordon J."/>
        </authorList>
    </citation>
    <scope>NUCLEOTIDE SEQUENCE [LARGE SCALE GENOMIC DNA]</scope>
    <source>
        <strain evidence="1 2">DSM 5476</strain>
    </source>
</reference>
<dbReference type="AlphaFoldDB" id="C0EFS9"/>
<dbReference type="HOGENOM" id="CLU_3307452_0_0_9"/>
<name>C0EFS9_9FIRM</name>
<evidence type="ECO:0000313" key="2">
    <source>
        <dbReference type="Proteomes" id="UP000003340"/>
    </source>
</evidence>
<dbReference type="STRING" id="537013.CLOSTMETH_02721"/>
<reference evidence="1 2" key="1">
    <citation type="submission" date="2009-01" db="EMBL/GenBank/DDBJ databases">
        <authorList>
            <person name="Fulton L."/>
            <person name="Clifton S."/>
            <person name="Fulton B."/>
            <person name="Xu J."/>
            <person name="Minx P."/>
            <person name="Pepin K.H."/>
            <person name="Johnson M."/>
            <person name="Bhonagiri V."/>
            <person name="Nash W.E."/>
            <person name="Mardis E.R."/>
            <person name="Wilson R.K."/>
        </authorList>
    </citation>
    <scope>NUCLEOTIDE SEQUENCE [LARGE SCALE GENOMIC DNA]</scope>
    <source>
        <strain evidence="1 2">DSM 5476</strain>
    </source>
</reference>
<sequence>MRKRNARTSKEDKIKADQQPEPFNLRICREFRRPVLLIA</sequence>
<accession>C0EFS9</accession>
<dbReference type="Proteomes" id="UP000003340">
    <property type="component" value="Unassembled WGS sequence"/>
</dbReference>
<keyword evidence="2" id="KW-1185">Reference proteome</keyword>
<comment type="caution">
    <text evidence="1">The sequence shown here is derived from an EMBL/GenBank/DDBJ whole genome shotgun (WGS) entry which is preliminary data.</text>
</comment>
<evidence type="ECO:0000313" key="1">
    <source>
        <dbReference type="EMBL" id="EEG29708.1"/>
    </source>
</evidence>
<organism evidence="1 2">
    <name type="scientific">[Clostridium] methylpentosum DSM 5476</name>
    <dbReference type="NCBI Taxonomy" id="537013"/>
    <lineage>
        <taxon>Bacteria</taxon>
        <taxon>Bacillati</taxon>
        <taxon>Bacillota</taxon>
        <taxon>Clostridia</taxon>
        <taxon>Eubacteriales</taxon>
        <taxon>Oscillospiraceae</taxon>
        <taxon>Oscillospiraceae incertae sedis</taxon>
    </lineage>
</organism>
<protein>
    <submittedName>
        <fullName evidence="1">Uncharacterized protein</fullName>
    </submittedName>
</protein>